<evidence type="ECO:0000313" key="2">
    <source>
        <dbReference type="EMBL" id="KAK2566601.1"/>
    </source>
</evidence>
<protein>
    <submittedName>
        <fullName evidence="2">Uncharacterized protein</fullName>
    </submittedName>
</protein>
<comment type="caution">
    <text evidence="2">The sequence shown here is derived from an EMBL/GenBank/DDBJ whole genome shotgun (WGS) entry which is preliminary data.</text>
</comment>
<sequence length="90" mass="10815">MLLHLLHFIVPFYFITIVVTLVTLRKSLFYGCQSSVMKIGQNWPFAFWPKLLNFEYSRKKRYFSANRLQKFSYENRPKLALCVLAKIDEF</sequence>
<reference evidence="2" key="1">
    <citation type="journal article" date="2023" name="G3 (Bethesda)">
        <title>Whole genome assembly and annotation of the endangered Caribbean coral Acropora cervicornis.</title>
        <authorList>
            <person name="Selwyn J.D."/>
            <person name="Vollmer S.V."/>
        </authorList>
    </citation>
    <scope>NUCLEOTIDE SEQUENCE</scope>
    <source>
        <strain evidence="2">K2</strain>
    </source>
</reference>
<keyword evidence="1" id="KW-0812">Transmembrane</keyword>
<evidence type="ECO:0000313" key="3">
    <source>
        <dbReference type="Proteomes" id="UP001249851"/>
    </source>
</evidence>
<keyword evidence="3" id="KW-1185">Reference proteome</keyword>
<dbReference type="EMBL" id="JARQWQ010000016">
    <property type="protein sequence ID" value="KAK2566601.1"/>
    <property type="molecule type" value="Genomic_DNA"/>
</dbReference>
<organism evidence="2 3">
    <name type="scientific">Acropora cervicornis</name>
    <name type="common">Staghorn coral</name>
    <dbReference type="NCBI Taxonomy" id="6130"/>
    <lineage>
        <taxon>Eukaryota</taxon>
        <taxon>Metazoa</taxon>
        <taxon>Cnidaria</taxon>
        <taxon>Anthozoa</taxon>
        <taxon>Hexacorallia</taxon>
        <taxon>Scleractinia</taxon>
        <taxon>Astrocoeniina</taxon>
        <taxon>Acroporidae</taxon>
        <taxon>Acropora</taxon>
    </lineage>
</organism>
<keyword evidence="1" id="KW-1133">Transmembrane helix</keyword>
<accession>A0AAD9QT32</accession>
<dbReference type="AlphaFoldDB" id="A0AAD9QT32"/>
<gene>
    <name evidence="2" type="ORF">P5673_009235</name>
</gene>
<keyword evidence="1" id="KW-0472">Membrane</keyword>
<dbReference type="Proteomes" id="UP001249851">
    <property type="component" value="Unassembled WGS sequence"/>
</dbReference>
<reference evidence="2" key="2">
    <citation type="journal article" date="2023" name="Science">
        <title>Genomic signatures of disease resistance in endangered staghorn corals.</title>
        <authorList>
            <person name="Vollmer S.V."/>
            <person name="Selwyn J.D."/>
            <person name="Despard B.A."/>
            <person name="Roesel C.L."/>
        </authorList>
    </citation>
    <scope>NUCLEOTIDE SEQUENCE</scope>
    <source>
        <strain evidence="2">K2</strain>
    </source>
</reference>
<proteinExistence type="predicted"/>
<feature type="transmembrane region" description="Helical" evidence="1">
    <location>
        <begin position="6"/>
        <end position="24"/>
    </location>
</feature>
<evidence type="ECO:0000256" key="1">
    <source>
        <dbReference type="SAM" id="Phobius"/>
    </source>
</evidence>
<name>A0AAD9QT32_ACRCE</name>